<evidence type="ECO:0000256" key="2">
    <source>
        <dbReference type="ARBA" id="ARBA00023125"/>
    </source>
</evidence>
<keyword evidence="1" id="KW-0805">Transcription regulation</keyword>
<evidence type="ECO:0000259" key="4">
    <source>
        <dbReference type="PROSITE" id="PS51077"/>
    </source>
</evidence>
<evidence type="ECO:0000256" key="3">
    <source>
        <dbReference type="ARBA" id="ARBA00023163"/>
    </source>
</evidence>
<name>A0ABV5YLR4_9ACTN</name>
<dbReference type="InterPro" id="IPR050707">
    <property type="entry name" value="HTH_MetabolicPath_Reg"/>
</dbReference>
<dbReference type="InterPro" id="IPR036390">
    <property type="entry name" value="WH_DNA-bd_sf"/>
</dbReference>
<protein>
    <submittedName>
        <fullName evidence="6">IclR family transcriptional regulator</fullName>
    </submittedName>
</protein>
<keyword evidence="3" id="KW-0804">Transcription</keyword>
<dbReference type="InterPro" id="IPR014757">
    <property type="entry name" value="Tscrpt_reg_IclR_C"/>
</dbReference>
<organism evidence="6 7">
    <name type="scientific">Actinoallomurus acaciae</name>
    <dbReference type="NCBI Taxonomy" id="502577"/>
    <lineage>
        <taxon>Bacteria</taxon>
        <taxon>Bacillati</taxon>
        <taxon>Actinomycetota</taxon>
        <taxon>Actinomycetes</taxon>
        <taxon>Streptosporangiales</taxon>
        <taxon>Thermomonosporaceae</taxon>
        <taxon>Actinoallomurus</taxon>
    </lineage>
</organism>
<gene>
    <name evidence="6" type="ORF">ACFFNX_27785</name>
</gene>
<feature type="domain" description="HTH iclR-type" evidence="4">
    <location>
        <begin position="16"/>
        <end position="78"/>
    </location>
</feature>
<dbReference type="InterPro" id="IPR036388">
    <property type="entry name" value="WH-like_DNA-bd_sf"/>
</dbReference>
<dbReference type="InterPro" id="IPR029016">
    <property type="entry name" value="GAF-like_dom_sf"/>
</dbReference>
<keyword evidence="7" id="KW-1185">Reference proteome</keyword>
<dbReference type="EMBL" id="JBHLZP010000241">
    <property type="protein sequence ID" value="MFB9835986.1"/>
    <property type="molecule type" value="Genomic_DNA"/>
</dbReference>
<dbReference type="Proteomes" id="UP001589627">
    <property type="component" value="Unassembled WGS sequence"/>
</dbReference>
<dbReference type="InterPro" id="IPR005471">
    <property type="entry name" value="Tscrpt_reg_IclR_N"/>
</dbReference>
<proteinExistence type="predicted"/>
<dbReference type="Gene3D" id="3.30.450.40">
    <property type="match status" value="1"/>
</dbReference>
<dbReference type="SUPFAM" id="SSF55781">
    <property type="entry name" value="GAF domain-like"/>
    <property type="match status" value="1"/>
</dbReference>
<dbReference type="PROSITE" id="PS51078">
    <property type="entry name" value="ICLR_ED"/>
    <property type="match status" value="1"/>
</dbReference>
<dbReference type="PROSITE" id="PS00356">
    <property type="entry name" value="HTH_LACI_1"/>
    <property type="match status" value="1"/>
</dbReference>
<dbReference type="Pfam" id="PF01614">
    <property type="entry name" value="IclR_C"/>
    <property type="match status" value="1"/>
</dbReference>
<dbReference type="PANTHER" id="PTHR30136:SF35">
    <property type="entry name" value="HTH-TYPE TRANSCRIPTIONAL REGULATOR RV1719"/>
    <property type="match status" value="1"/>
</dbReference>
<accession>A0ABV5YLR4</accession>
<dbReference type="RefSeq" id="WP_378208451.1">
    <property type="nucleotide sequence ID" value="NZ_JBHLZP010000241.1"/>
</dbReference>
<dbReference type="Pfam" id="PF09339">
    <property type="entry name" value="HTH_IclR"/>
    <property type="match status" value="1"/>
</dbReference>
<dbReference type="PANTHER" id="PTHR30136">
    <property type="entry name" value="HELIX-TURN-HELIX TRANSCRIPTIONAL REGULATOR, ICLR FAMILY"/>
    <property type="match status" value="1"/>
</dbReference>
<dbReference type="Gene3D" id="1.10.10.10">
    <property type="entry name" value="Winged helix-like DNA-binding domain superfamily/Winged helix DNA-binding domain"/>
    <property type="match status" value="1"/>
</dbReference>
<dbReference type="SUPFAM" id="SSF46785">
    <property type="entry name" value="Winged helix' DNA-binding domain"/>
    <property type="match status" value="1"/>
</dbReference>
<comment type="caution">
    <text evidence="6">The sequence shown here is derived from an EMBL/GenBank/DDBJ whole genome shotgun (WGS) entry which is preliminary data.</text>
</comment>
<evidence type="ECO:0000256" key="1">
    <source>
        <dbReference type="ARBA" id="ARBA00023015"/>
    </source>
</evidence>
<evidence type="ECO:0000259" key="5">
    <source>
        <dbReference type="PROSITE" id="PS51078"/>
    </source>
</evidence>
<keyword evidence="2" id="KW-0238">DNA-binding</keyword>
<evidence type="ECO:0000313" key="7">
    <source>
        <dbReference type="Proteomes" id="UP001589627"/>
    </source>
</evidence>
<feature type="domain" description="IclR-ED" evidence="5">
    <location>
        <begin position="79"/>
        <end position="258"/>
    </location>
</feature>
<reference evidence="6 7" key="1">
    <citation type="submission" date="2024-09" db="EMBL/GenBank/DDBJ databases">
        <authorList>
            <person name="Sun Q."/>
            <person name="Mori K."/>
        </authorList>
    </citation>
    <scope>NUCLEOTIDE SEQUENCE [LARGE SCALE GENOMIC DNA]</scope>
    <source>
        <strain evidence="6 7">TBRC 0563</strain>
    </source>
</reference>
<sequence length="260" mass="27412">MSRSNLPLSGNGESRTSYLGRLLDVLDVAVTHERVPLQMTDIAAAAGVPTSTASRLVALLVERGFLVALPGSGYVAGPRMLHVAVHALDQIHDADRLKAAVEELSERTGESVSAGLLVGDEIVLVARKEPEKSLRAVARLGDIIAPHTSAMGKAMLARLPAERQEAVLRAAVGDDAPQVLREMRPDMAAARADAYAVDEETYTVGLRCRAAPLLDRDGHAVGGISVAGPSARFTRESATTCLPDLLAEAGRLSPKSRSSQ</sequence>
<dbReference type="PROSITE" id="PS51077">
    <property type="entry name" value="HTH_ICLR"/>
    <property type="match status" value="1"/>
</dbReference>
<evidence type="ECO:0000313" key="6">
    <source>
        <dbReference type="EMBL" id="MFB9835986.1"/>
    </source>
</evidence>